<proteinExistence type="predicted"/>
<sequence length="214" mass="23432">MKRLEDAGVLQLLRPSDNVAACDDALDTATEALEPPLEETSYRVYHWGGGMHLFPEDMALPSGSAEQAWVYWCCAQTVDPTPLPLTILSVNREGRLAGRVIRMTTILGQVRQGLQLDRPGPRDPAAQQAVLAVITLDIQDPCPIVHDLRHRASIHPDLRGLEPDPPCPVVRVALKAALRPDRLPLSPSRHPLYSPRTLSGPIVTLYQVGSSHVS</sequence>
<reference evidence="1" key="1">
    <citation type="submission" date="2018-10" db="EMBL/GenBank/DDBJ databases">
        <title>Effector identification in a new, highly contiguous assembly of the strawberry crown rot pathogen Phytophthora cactorum.</title>
        <authorList>
            <person name="Armitage A.D."/>
            <person name="Nellist C.F."/>
            <person name="Bates H."/>
            <person name="Vickerstaff R.J."/>
            <person name="Harrison R.J."/>
        </authorList>
    </citation>
    <scope>NUCLEOTIDE SEQUENCE</scope>
    <source>
        <strain evidence="1">4040</strain>
    </source>
</reference>
<evidence type="ECO:0000313" key="1">
    <source>
        <dbReference type="EMBL" id="KAG2877446.1"/>
    </source>
</evidence>
<dbReference type="VEuPathDB" id="FungiDB:PC110_g18197"/>
<dbReference type="Proteomes" id="UP000736787">
    <property type="component" value="Unassembled WGS sequence"/>
</dbReference>
<evidence type="ECO:0000313" key="2">
    <source>
        <dbReference type="Proteomes" id="UP000736787"/>
    </source>
</evidence>
<accession>A0A8T1AAJ0</accession>
<name>A0A8T1AAJ0_9STRA</name>
<dbReference type="EMBL" id="RCMK01002952">
    <property type="protein sequence ID" value="KAG2877446.1"/>
    <property type="molecule type" value="Genomic_DNA"/>
</dbReference>
<gene>
    <name evidence="1" type="ORF">PC117_g27083</name>
</gene>
<comment type="caution">
    <text evidence="1">The sequence shown here is derived from an EMBL/GenBank/DDBJ whole genome shotgun (WGS) entry which is preliminary data.</text>
</comment>
<dbReference type="AlphaFoldDB" id="A0A8T1AAJ0"/>
<protein>
    <submittedName>
        <fullName evidence="1">Uncharacterized protein</fullName>
    </submittedName>
</protein>
<organism evidence="1 2">
    <name type="scientific">Phytophthora cactorum</name>
    <dbReference type="NCBI Taxonomy" id="29920"/>
    <lineage>
        <taxon>Eukaryota</taxon>
        <taxon>Sar</taxon>
        <taxon>Stramenopiles</taxon>
        <taxon>Oomycota</taxon>
        <taxon>Peronosporomycetes</taxon>
        <taxon>Peronosporales</taxon>
        <taxon>Peronosporaceae</taxon>
        <taxon>Phytophthora</taxon>
    </lineage>
</organism>